<dbReference type="Gene3D" id="2.102.10.10">
    <property type="entry name" value="Rieske [2Fe-2S] iron-sulphur domain"/>
    <property type="match status" value="1"/>
</dbReference>
<evidence type="ECO:0000256" key="14">
    <source>
        <dbReference type="ARBA" id="ARBA00034078"/>
    </source>
</evidence>
<keyword evidence="6" id="KW-0479">Metal-binding</keyword>
<dbReference type="CDD" id="cd03467">
    <property type="entry name" value="Rieske"/>
    <property type="match status" value="1"/>
</dbReference>
<dbReference type="PROSITE" id="PS51318">
    <property type="entry name" value="TAT"/>
    <property type="match status" value="1"/>
</dbReference>
<reference evidence="18 19" key="1">
    <citation type="submission" date="2021-03" db="EMBL/GenBank/DDBJ databases">
        <title>Genomic Encyclopedia of Type Strains, Phase IV (KMG-IV): sequencing the most valuable type-strain genomes for metagenomic binning, comparative biology and taxonomic classification.</title>
        <authorList>
            <person name="Goeker M."/>
        </authorList>
    </citation>
    <scope>NUCLEOTIDE SEQUENCE [LARGE SCALE GENOMIC DNA]</scope>
    <source>
        <strain evidence="18 19">DSM 24738</strain>
    </source>
</reference>
<accession>A0ABS4GT04</accession>
<dbReference type="Pfam" id="PF00355">
    <property type="entry name" value="Rieske"/>
    <property type="match status" value="1"/>
</dbReference>
<dbReference type="SUPFAM" id="SSF50022">
    <property type="entry name" value="ISP domain"/>
    <property type="match status" value="1"/>
</dbReference>
<evidence type="ECO:0000256" key="1">
    <source>
        <dbReference type="ARBA" id="ARBA00004167"/>
    </source>
</evidence>
<keyword evidence="11" id="KW-0411">Iron-sulfur</keyword>
<keyword evidence="12 16" id="KW-0472">Membrane</keyword>
<sequence>MSKKEISRRTFLNYMLTGTGGFLAAGMTVPLLRFAVDPALKGDGAAGDMVPVTTVDKLTNEPQRFDFKVKTTDGWYKTETPLSAWVYKEGDNVIALSPVCKHLGCTVQWNTEAQFQEEFYCPCHGGRYEKNGKNIPNTPPTAPLDVYAYEVKDGKLYLGKAQPNPVGGA</sequence>
<dbReference type="PANTHER" id="PTHR10134">
    <property type="entry name" value="CYTOCHROME B-C1 COMPLEX SUBUNIT RIESKE, MITOCHONDRIAL"/>
    <property type="match status" value="1"/>
</dbReference>
<keyword evidence="19" id="KW-1185">Reference proteome</keyword>
<dbReference type="EMBL" id="JAGGKT010000011">
    <property type="protein sequence ID" value="MBP1933422.1"/>
    <property type="molecule type" value="Genomic_DNA"/>
</dbReference>
<dbReference type="GO" id="GO:0016491">
    <property type="term" value="F:oxidoreductase activity"/>
    <property type="evidence" value="ECO:0007669"/>
    <property type="project" value="UniProtKB-KW"/>
</dbReference>
<dbReference type="Proteomes" id="UP001519343">
    <property type="component" value="Unassembled WGS sequence"/>
</dbReference>
<dbReference type="InterPro" id="IPR036922">
    <property type="entry name" value="Rieske_2Fe-2S_sf"/>
</dbReference>
<dbReference type="PRINTS" id="PR00162">
    <property type="entry name" value="RIESKE"/>
</dbReference>
<dbReference type="InterPro" id="IPR017941">
    <property type="entry name" value="Rieske_2Fe-2S"/>
</dbReference>
<evidence type="ECO:0000256" key="5">
    <source>
        <dbReference type="ARBA" id="ARBA00022714"/>
    </source>
</evidence>
<comment type="caution">
    <text evidence="18">The sequence shown here is derived from an EMBL/GenBank/DDBJ whole genome shotgun (WGS) entry which is preliminary data.</text>
</comment>
<evidence type="ECO:0000256" key="10">
    <source>
        <dbReference type="ARBA" id="ARBA00023004"/>
    </source>
</evidence>
<evidence type="ECO:0000256" key="6">
    <source>
        <dbReference type="ARBA" id="ARBA00022723"/>
    </source>
</evidence>
<dbReference type="InterPro" id="IPR005805">
    <property type="entry name" value="Rieske_Fe-S_prot_C"/>
</dbReference>
<gene>
    <name evidence="18" type="ORF">J2Z37_003435</name>
</gene>
<keyword evidence="13" id="KW-1015">Disulfide bond</keyword>
<keyword evidence="18" id="KW-0560">Oxidoreductase</keyword>
<feature type="domain" description="Rieske" evidence="17">
    <location>
        <begin position="79"/>
        <end position="158"/>
    </location>
</feature>
<keyword evidence="10" id="KW-0408">Iron</keyword>
<comment type="cofactor">
    <cofactor evidence="14">
        <name>[2Fe-2S] cluster</name>
        <dbReference type="ChEBI" id="CHEBI:190135"/>
    </cofactor>
</comment>
<evidence type="ECO:0000256" key="11">
    <source>
        <dbReference type="ARBA" id="ARBA00023014"/>
    </source>
</evidence>
<comment type="subcellular location">
    <subcellularLocation>
        <location evidence="1">Membrane</location>
        <topology evidence="1">Single-pass membrane protein</topology>
    </subcellularLocation>
</comment>
<keyword evidence="3" id="KW-0813">Transport</keyword>
<evidence type="ECO:0000256" key="9">
    <source>
        <dbReference type="ARBA" id="ARBA00022989"/>
    </source>
</evidence>
<dbReference type="Pfam" id="PF25471">
    <property type="entry name" value="TM_PetC"/>
    <property type="match status" value="1"/>
</dbReference>
<evidence type="ECO:0000256" key="12">
    <source>
        <dbReference type="ARBA" id="ARBA00023136"/>
    </source>
</evidence>
<evidence type="ECO:0000259" key="17">
    <source>
        <dbReference type="PROSITE" id="PS51296"/>
    </source>
</evidence>
<evidence type="ECO:0000313" key="18">
    <source>
        <dbReference type="EMBL" id="MBP1933422.1"/>
    </source>
</evidence>
<keyword evidence="9 16" id="KW-1133">Transmembrane helix</keyword>
<organism evidence="18 19">
    <name type="scientific">Ammoniphilus resinae</name>
    <dbReference type="NCBI Taxonomy" id="861532"/>
    <lineage>
        <taxon>Bacteria</taxon>
        <taxon>Bacillati</taxon>
        <taxon>Bacillota</taxon>
        <taxon>Bacilli</taxon>
        <taxon>Bacillales</taxon>
        <taxon>Paenibacillaceae</taxon>
        <taxon>Aneurinibacillus group</taxon>
        <taxon>Ammoniphilus</taxon>
    </lineage>
</organism>
<evidence type="ECO:0000256" key="3">
    <source>
        <dbReference type="ARBA" id="ARBA00022448"/>
    </source>
</evidence>
<dbReference type="InterPro" id="IPR057415">
    <property type="entry name" value="TM_PetC"/>
</dbReference>
<evidence type="ECO:0000256" key="8">
    <source>
        <dbReference type="ARBA" id="ARBA00022982"/>
    </source>
</evidence>
<dbReference type="EC" id="7.1.1.6" evidence="2"/>
<comment type="catalytic activity">
    <reaction evidence="15">
        <text>2 oxidized [plastocyanin] + a plastoquinol + 2 H(+)(in) = 2 reduced [plastocyanin] + a plastoquinone + 4 H(+)(out)</text>
        <dbReference type="Rhea" id="RHEA:22148"/>
        <dbReference type="Rhea" id="RHEA-COMP:9561"/>
        <dbReference type="Rhea" id="RHEA-COMP:9562"/>
        <dbReference type="Rhea" id="RHEA-COMP:10039"/>
        <dbReference type="Rhea" id="RHEA-COMP:10040"/>
        <dbReference type="ChEBI" id="CHEBI:15378"/>
        <dbReference type="ChEBI" id="CHEBI:17757"/>
        <dbReference type="ChEBI" id="CHEBI:29036"/>
        <dbReference type="ChEBI" id="CHEBI:49552"/>
        <dbReference type="ChEBI" id="CHEBI:62192"/>
        <dbReference type="EC" id="7.1.1.6"/>
    </reaction>
</comment>
<keyword evidence="5" id="KW-0001">2Fe-2S</keyword>
<evidence type="ECO:0000313" key="19">
    <source>
        <dbReference type="Proteomes" id="UP001519343"/>
    </source>
</evidence>
<keyword evidence="4 16" id="KW-0812">Transmembrane</keyword>
<dbReference type="PROSITE" id="PS51296">
    <property type="entry name" value="RIESKE"/>
    <property type="match status" value="1"/>
</dbReference>
<dbReference type="RefSeq" id="WP_209811440.1">
    <property type="nucleotide sequence ID" value="NZ_JAGGKT010000011.1"/>
</dbReference>
<keyword evidence="8" id="KW-0249">Electron transport</keyword>
<feature type="transmembrane region" description="Helical" evidence="16">
    <location>
        <begin position="12"/>
        <end position="32"/>
    </location>
</feature>
<evidence type="ECO:0000256" key="16">
    <source>
        <dbReference type="SAM" id="Phobius"/>
    </source>
</evidence>
<evidence type="ECO:0000256" key="15">
    <source>
        <dbReference type="ARBA" id="ARBA00047828"/>
    </source>
</evidence>
<dbReference type="InterPro" id="IPR006311">
    <property type="entry name" value="TAT_signal"/>
</dbReference>
<proteinExistence type="predicted"/>
<evidence type="ECO:0000256" key="4">
    <source>
        <dbReference type="ARBA" id="ARBA00022692"/>
    </source>
</evidence>
<name>A0ABS4GT04_9BACL</name>
<evidence type="ECO:0000256" key="2">
    <source>
        <dbReference type="ARBA" id="ARBA00012952"/>
    </source>
</evidence>
<evidence type="ECO:0000256" key="13">
    <source>
        <dbReference type="ARBA" id="ARBA00023157"/>
    </source>
</evidence>
<dbReference type="InterPro" id="IPR014349">
    <property type="entry name" value="Rieske_Fe-S_prot"/>
</dbReference>
<evidence type="ECO:0000256" key="7">
    <source>
        <dbReference type="ARBA" id="ARBA00022967"/>
    </source>
</evidence>
<keyword evidence="7" id="KW-1278">Translocase</keyword>
<protein>
    <recommendedName>
        <fullName evidence="2">plastoquinol--plastocyanin reductase</fullName>
        <ecNumber evidence="2">7.1.1.6</ecNumber>
    </recommendedName>
</protein>